<dbReference type="Pfam" id="PF17853">
    <property type="entry name" value="GGDEF_2"/>
    <property type="match status" value="1"/>
</dbReference>
<evidence type="ECO:0000256" key="1">
    <source>
        <dbReference type="ARBA" id="ARBA00006754"/>
    </source>
</evidence>
<dbReference type="AlphaFoldDB" id="S2W0R1"/>
<keyword evidence="5" id="KW-1185">Reference proteome</keyword>
<proteinExistence type="inferred from homology"/>
<comment type="caution">
    <text evidence="4">The sequence shown here is derived from an EMBL/GenBank/DDBJ whole genome shotgun (WGS) entry which is preliminary data.</text>
</comment>
<dbReference type="PANTHER" id="PTHR33744">
    <property type="entry name" value="CARBOHYDRATE DIACID REGULATOR"/>
    <property type="match status" value="1"/>
</dbReference>
<evidence type="ECO:0000259" key="2">
    <source>
        <dbReference type="Pfam" id="PF13556"/>
    </source>
</evidence>
<name>S2W0R1_9ACTN</name>
<dbReference type="InterPro" id="IPR025736">
    <property type="entry name" value="PucR_C-HTH_dom"/>
</dbReference>
<sequence>MAFARLPDESRRRLVKQLQSLAGTMTTAVVSEITKRHDWFNQLGAEERSWVRVVATNGIESFINWFADRSDVDPANLFNAAPRALTRKISLNQTVDMIRTTIEVVETQINARMSDEDKQVMGQAVLYYSREVAFASAQVYARAAERRGKWDERIEALVVDAIVRGDSVDALLSRASALGWTGGQVSVAVGPTPPEPDLEGIRHAARQLGQEILAATHGDRLIVVLSDNNCEGQSLAERTIMGLSDWFGPGIITIGPRVDGIEHADESAQEALSGSNASIAWIEGPRVVRSRELLPERLLAGDQKAKQQLAKDIYRPLIQAGGDLLATCTTFLDNYGSVEASARALFVHANTVRYRLKRISEVTGCNPSSARESYVLRLAIAVGRLATNDK</sequence>
<comment type="similarity">
    <text evidence="1">Belongs to the CdaR family.</text>
</comment>
<dbReference type="STRING" id="883161.HMPREF9306_00898"/>
<dbReference type="HOGENOM" id="CLU_037725_0_0_11"/>
<dbReference type="Gene3D" id="1.10.10.2840">
    <property type="entry name" value="PucR C-terminal helix-turn-helix domain"/>
    <property type="match status" value="1"/>
</dbReference>
<organism evidence="4 5">
    <name type="scientific">Propionimicrobium lymphophilum ACS-093-V-SCH5</name>
    <dbReference type="NCBI Taxonomy" id="883161"/>
    <lineage>
        <taxon>Bacteria</taxon>
        <taxon>Bacillati</taxon>
        <taxon>Actinomycetota</taxon>
        <taxon>Actinomycetes</taxon>
        <taxon>Propionibacteriales</taxon>
        <taxon>Propionibacteriaceae</taxon>
        <taxon>Propionimicrobium</taxon>
    </lineage>
</organism>
<feature type="domain" description="PucR C-terminal helix-turn-helix" evidence="2">
    <location>
        <begin position="324"/>
        <end position="381"/>
    </location>
</feature>
<dbReference type="PANTHER" id="PTHR33744:SF7">
    <property type="entry name" value="PUCR FAMILY TRANSCRIPTIONAL REGULATOR"/>
    <property type="match status" value="1"/>
</dbReference>
<dbReference type="InterPro" id="IPR042070">
    <property type="entry name" value="PucR_C-HTH_sf"/>
</dbReference>
<reference evidence="4 5" key="1">
    <citation type="submission" date="2013-04" db="EMBL/GenBank/DDBJ databases">
        <title>The Genome Sequence of Propionimicrobium lymphophilum ACS-093-V-SCH5.</title>
        <authorList>
            <consortium name="The Broad Institute Genomics Platform"/>
            <person name="Earl A."/>
            <person name="Ward D."/>
            <person name="Feldgarden M."/>
            <person name="Gevers D."/>
            <person name="Saerens B."/>
            <person name="Vaneechoutte M."/>
            <person name="Walker B."/>
            <person name="Young S."/>
            <person name="Zeng Q."/>
            <person name="Gargeya S."/>
            <person name="Fitzgerald M."/>
            <person name="Haas B."/>
            <person name="Abouelleil A."/>
            <person name="Allen A.W."/>
            <person name="Alvarado L."/>
            <person name="Arachchi H.M."/>
            <person name="Berlin A.M."/>
            <person name="Chapman S.B."/>
            <person name="Gainer-Dewar J."/>
            <person name="Goldberg J."/>
            <person name="Griggs A."/>
            <person name="Gujja S."/>
            <person name="Hansen M."/>
            <person name="Howarth C."/>
            <person name="Imamovic A."/>
            <person name="Ireland A."/>
            <person name="Larimer J."/>
            <person name="McCowan C."/>
            <person name="Murphy C."/>
            <person name="Pearson M."/>
            <person name="Poon T.W."/>
            <person name="Priest M."/>
            <person name="Roberts A."/>
            <person name="Saif S."/>
            <person name="Shea T."/>
            <person name="Sisk P."/>
            <person name="Sykes S."/>
            <person name="Wortman J."/>
            <person name="Nusbaum C."/>
            <person name="Birren B."/>
        </authorList>
    </citation>
    <scope>NUCLEOTIDE SEQUENCE [LARGE SCALE GENOMIC DNA]</scope>
    <source>
        <strain evidence="4 5">ACS-093-V-SCH5</strain>
    </source>
</reference>
<feature type="domain" description="CdaR GGDEF-like" evidence="3">
    <location>
        <begin position="165"/>
        <end position="272"/>
    </location>
</feature>
<dbReference type="Proteomes" id="UP000014417">
    <property type="component" value="Unassembled WGS sequence"/>
</dbReference>
<dbReference type="InterPro" id="IPR041522">
    <property type="entry name" value="CdaR_GGDEF"/>
</dbReference>
<evidence type="ECO:0008006" key="6">
    <source>
        <dbReference type="Google" id="ProtNLM"/>
    </source>
</evidence>
<dbReference type="InterPro" id="IPR051448">
    <property type="entry name" value="CdaR-like_regulators"/>
</dbReference>
<dbReference type="Pfam" id="PF13556">
    <property type="entry name" value="HTH_30"/>
    <property type="match status" value="1"/>
</dbReference>
<gene>
    <name evidence="4" type="ORF">HMPREF9306_00898</name>
</gene>
<evidence type="ECO:0000313" key="4">
    <source>
        <dbReference type="EMBL" id="EPD33358.1"/>
    </source>
</evidence>
<protein>
    <recommendedName>
        <fullName evidence="6">PucR C-terminal helix-turn-helix domain-containing protein</fullName>
    </recommendedName>
</protein>
<dbReference type="PATRIC" id="fig|883161.3.peg.893"/>
<accession>S2W0R1</accession>
<evidence type="ECO:0000313" key="5">
    <source>
        <dbReference type="Proteomes" id="UP000014417"/>
    </source>
</evidence>
<dbReference type="EMBL" id="AGZR01000005">
    <property type="protein sequence ID" value="EPD33358.1"/>
    <property type="molecule type" value="Genomic_DNA"/>
</dbReference>
<dbReference type="RefSeq" id="WP_016455732.1">
    <property type="nucleotide sequence ID" value="NZ_KE150269.1"/>
</dbReference>
<evidence type="ECO:0000259" key="3">
    <source>
        <dbReference type="Pfam" id="PF17853"/>
    </source>
</evidence>
<dbReference type="OrthoDB" id="3246591at2"/>